<evidence type="ECO:0000313" key="2">
    <source>
        <dbReference type="EMBL" id="KYO45865.1"/>
    </source>
</evidence>
<name>A0A151PAU0_ALLMI</name>
<feature type="region of interest" description="Disordered" evidence="1">
    <location>
        <begin position="1"/>
        <end position="56"/>
    </location>
</feature>
<comment type="caution">
    <text evidence="2">The sequence shown here is derived from an EMBL/GenBank/DDBJ whole genome shotgun (WGS) entry which is preliminary data.</text>
</comment>
<dbReference type="AlphaFoldDB" id="A0A151PAU0"/>
<accession>A0A151PAU0</accession>
<evidence type="ECO:0000313" key="3">
    <source>
        <dbReference type="Proteomes" id="UP000050525"/>
    </source>
</evidence>
<protein>
    <submittedName>
        <fullName evidence="2">Uncharacterized protein</fullName>
    </submittedName>
</protein>
<dbReference type="Proteomes" id="UP000050525">
    <property type="component" value="Unassembled WGS sequence"/>
</dbReference>
<evidence type="ECO:0000256" key="1">
    <source>
        <dbReference type="SAM" id="MobiDB-lite"/>
    </source>
</evidence>
<feature type="compositionally biased region" description="Polar residues" evidence="1">
    <location>
        <begin position="12"/>
        <end position="23"/>
    </location>
</feature>
<dbReference type="EMBL" id="AKHW03000533">
    <property type="protein sequence ID" value="KYO45865.1"/>
    <property type="molecule type" value="Genomic_DNA"/>
</dbReference>
<reference evidence="2 3" key="1">
    <citation type="journal article" date="2012" name="Genome Biol.">
        <title>Sequencing three crocodilian genomes to illuminate the evolution of archosaurs and amniotes.</title>
        <authorList>
            <person name="St John J.A."/>
            <person name="Braun E.L."/>
            <person name="Isberg S.R."/>
            <person name="Miles L.G."/>
            <person name="Chong A.Y."/>
            <person name="Gongora J."/>
            <person name="Dalzell P."/>
            <person name="Moran C."/>
            <person name="Bed'hom B."/>
            <person name="Abzhanov A."/>
            <person name="Burgess S.C."/>
            <person name="Cooksey A.M."/>
            <person name="Castoe T.A."/>
            <person name="Crawford N.G."/>
            <person name="Densmore L.D."/>
            <person name="Drew J.C."/>
            <person name="Edwards S.V."/>
            <person name="Faircloth B.C."/>
            <person name="Fujita M.K."/>
            <person name="Greenwold M.J."/>
            <person name="Hoffmann F.G."/>
            <person name="Howard J.M."/>
            <person name="Iguchi T."/>
            <person name="Janes D.E."/>
            <person name="Khan S.Y."/>
            <person name="Kohno S."/>
            <person name="de Koning A.J."/>
            <person name="Lance S.L."/>
            <person name="McCarthy F.M."/>
            <person name="McCormack J.E."/>
            <person name="Merchant M.E."/>
            <person name="Peterson D.G."/>
            <person name="Pollock D.D."/>
            <person name="Pourmand N."/>
            <person name="Raney B.J."/>
            <person name="Roessler K.A."/>
            <person name="Sanford J.R."/>
            <person name="Sawyer R.H."/>
            <person name="Schmidt C.J."/>
            <person name="Triplett E.W."/>
            <person name="Tuberville T.D."/>
            <person name="Venegas-Anaya M."/>
            <person name="Howard J.T."/>
            <person name="Jarvis E.D."/>
            <person name="Guillette L.J.Jr."/>
            <person name="Glenn T.C."/>
            <person name="Green R.E."/>
            <person name="Ray D.A."/>
        </authorList>
    </citation>
    <scope>NUCLEOTIDE SEQUENCE [LARGE SCALE GENOMIC DNA]</scope>
    <source>
        <strain evidence="2">KSC_2009_1</strain>
    </source>
</reference>
<gene>
    <name evidence="2" type="ORF">Y1Q_0021499</name>
</gene>
<organism evidence="2 3">
    <name type="scientific">Alligator mississippiensis</name>
    <name type="common">American alligator</name>
    <dbReference type="NCBI Taxonomy" id="8496"/>
    <lineage>
        <taxon>Eukaryota</taxon>
        <taxon>Metazoa</taxon>
        <taxon>Chordata</taxon>
        <taxon>Craniata</taxon>
        <taxon>Vertebrata</taxon>
        <taxon>Euteleostomi</taxon>
        <taxon>Archelosauria</taxon>
        <taxon>Archosauria</taxon>
        <taxon>Crocodylia</taxon>
        <taxon>Alligatoridae</taxon>
        <taxon>Alligatorinae</taxon>
        <taxon>Alligator</taxon>
    </lineage>
</organism>
<proteinExistence type="predicted"/>
<sequence>MAPRRSCPGRQTPCTSRGSTEIDTNPPMDVNTPQAPPQPMDKPTSSSSSSQTQVHSWKYGEMRDLITMWGEEEIQHQLIKGYHNRDVFKLIAQKMHAQDHNRD</sequence>
<keyword evidence="3" id="KW-1185">Reference proteome</keyword>